<comment type="caution">
    <text evidence="1">The sequence shown here is derived from an EMBL/GenBank/DDBJ whole genome shotgun (WGS) entry which is preliminary data.</text>
</comment>
<sequence length="354" mass="39990">MATLPQLNRQLEDDFVNTWYEIRAQVIDNILESTIFSLALKEFGAMKSQPGGEFGWTETVGYGTKSTQRFQEGSTVSQSTPQLDTWARLDWRFFCVDVNRSLIDDAKNMGKYQIKSYLTRRLGSARDAMVQDLETYLMQYGAFYAAPLQINGLLDIVAPNSAVTPSGAVAASDTYATGTSNGKINRTNTWWRNWVMADGLTQANANRIAGPTNEPYDLNLVSDMDHFFNSISANAESPNFLLSGQLLYEAYVAEMRDRIQIVRTGFNKTAADLGFETVTFRGATYAYTDKITTLRMDMLNMNYIDFNFHPNVWFEMTDWRNTANQFERVAYIVSMTPGLATGQPRRHGTMLYAS</sequence>
<dbReference type="AlphaFoldDB" id="A0A0F9P2I5"/>
<evidence type="ECO:0000313" key="1">
    <source>
        <dbReference type="EMBL" id="KKM95280.1"/>
    </source>
</evidence>
<evidence type="ECO:0008006" key="2">
    <source>
        <dbReference type="Google" id="ProtNLM"/>
    </source>
</evidence>
<dbReference type="EMBL" id="LAZR01006027">
    <property type="protein sequence ID" value="KKM95280.1"/>
    <property type="molecule type" value="Genomic_DNA"/>
</dbReference>
<dbReference type="InterPro" id="IPR049718">
    <property type="entry name" value="AKO59007-like"/>
</dbReference>
<accession>A0A0F9P2I5</accession>
<reference evidence="1" key="1">
    <citation type="journal article" date="2015" name="Nature">
        <title>Complex archaea that bridge the gap between prokaryotes and eukaryotes.</title>
        <authorList>
            <person name="Spang A."/>
            <person name="Saw J.H."/>
            <person name="Jorgensen S.L."/>
            <person name="Zaremba-Niedzwiedzka K."/>
            <person name="Martijn J."/>
            <person name="Lind A.E."/>
            <person name="van Eijk R."/>
            <person name="Schleper C."/>
            <person name="Guy L."/>
            <person name="Ettema T.J."/>
        </authorList>
    </citation>
    <scope>NUCLEOTIDE SEQUENCE</scope>
</reference>
<protein>
    <recommendedName>
        <fullName evidence="2">Bacteriophage Mu GpT domain-containing protein</fullName>
    </recommendedName>
</protein>
<gene>
    <name evidence="1" type="ORF">LCGC14_1189770</name>
</gene>
<organism evidence="1">
    <name type="scientific">marine sediment metagenome</name>
    <dbReference type="NCBI Taxonomy" id="412755"/>
    <lineage>
        <taxon>unclassified sequences</taxon>
        <taxon>metagenomes</taxon>
        <taxon>ecological metagenomes</taxon>
    </lineage>
</organism>
<name>A0A0F9P2I5_9ZZZZ</name>
<proteinExistence type="predicted"/>
<dbReference type="NCBIfam" id="NF033394">
    <property type="entry name" value="capsid_maj_Podo"/>
    <property type="match status" value="1"/>
</dbReference>